<dbReference type="InterPro" id="IPR000600">
    <property type="entry name" value="ROK"/>
</dbReference>
<proteinExistence type="predicted"/>
<dbReference type="Gene3D" id="3.30.420.40">
    <property type="match status" value="2"/>
</dbReference>
<dbReference type="GO" id="GO:0003700">
    <property type="term" value="F:DNA-binding transcription factor activity"/>
    <property type="evidence" value="ECO:0007669"/>
    <property type="project" value="InterPro"/>
</dbReference>
<dbReference type="GO" id="GO:0009384">
    <property type="term" value="F:N-acylmannosamine kinase activity"/>
    <property type="evidence" value="ECO:0007669"/>
    <property type="project" value="TreeGrafter"/>
</dbReference>
<dbReference type="InterPro" id="IPR036390">
    <property type="entry name" value="WH_DNA-bd_sf"/>
</dbReference>
<protein>
    <submittedName>
        <fullName evidence="2">ROK family transcriptional regulator</fullName>
    </submittedName>
</protein>
<keyword evidence="2" id="KW-0614">Plasmid</keyword>
<dbReference type="Proteomes" id="UP000664466">
    <property type="component" value="Unassembled WGS sequence"/>
</dbReference>
<dbReference type="EMBL" id="CP072751">
    <property type="protein sequence ID" value="QTX13107.1"/>
    <property type="molecule type" value="Genomic_DNA"/>
</dbReference>
<dbReference type="CDD" id="cd23763">
    <property type="entry name" value="ASKHA_ATPase_ROK"/>
    <property type="match status" value="1"/>
</dbReference>
<evidence type="ECO:0000313" key="2">
    <source>
        <dbReference type="EMBL" id="QTX13107.1"/>
    </source>
</evidence>
<name>A0A8B0STU6_9GAMM</name>
<dbReference type="SUPFAM" id="SSF53067">
    <property type="entry name" value="Actin-like ATPase domain"/>
    <property type="match status" value="1"/>
</dbReference>
<evidence type="ECO:0000313" key="3">
    <source>
        <dbReference type="Proteomes" id="UP000664466"/>
    </source>
</evidence>
<dbReference type="PANTHER" id="PTHR18964:SF169">
    <property type="entry name" value="N-ACETYLMANNOSAMINE KINASE"/>
    <property type="match status" value="1"/>
</dbReference>
<dbReference type="SUPFAM" id="SSF46785">
    <property type="entry name" value="Winged helix' DNA-binding domain"/>
    <property type="match status" value="1"/>
</dbReference>
<sequence>MASVGGSNLAGIAQYNERLVLQLIRRAQSLTKADIARITHLSAQTASVIINRLLAEKLLCKQKPRHEVGKVGQPAIPISLNPAGAYSLGVKIGRRGLDAVLINFTGEILRRCAYDYAYPDPDFIFPTIRRAIRELTQDFSPAQAKRLLGIGVAAPYGLGGWQYEAGIPTPITARWNSIDIKQTIQADQTLPVWLVNDATAACIASMALDNSQKFNNYLYIFVGTFIGGGIVMNSTLYSGSFNNAGAIGSMPLPNRYAAEPLDKRTPVQLINCASRYLLNQRFQSLGLQPDDMLTGLANHRTEPPFDQAKVCFDQWLNQAAPAIAHAIAAAVSVIDFEGVIIDGSFPPELTQQLTHAVSDSMQPLDLEGLTLPRIVAGTMGNDARVVGGAFLTFYTNFTPDRNILISSAQNVSHAF</sequence>
<gene>
    <name evidence="1" type="ORF">J1836_00240</name>
    <name evidence="2" type="ORF">J1836_021030</name>
</gene>
<dbReference type="InterPro" id="IPR043129">
    <property type="entry name" value="ATPase_NBD"/>
</dbReference>
<dbReference type="Pfam" id="PF00480">
    <property type="entry name" value="ROK"/>
    <property type="match status" value="1"/>
</dbReference>
<dbReference type="AlphaFoldDB" id="A0A8B0STU6"/>
<reference evidence="1 3" key="1">
    <citation type="submission" date="2021-03" db="EMBL/GenBank/DDBJ databases">
        <title>Draft genome and methylome analysis of Thiotrix fructosivoruns ATCC 49748.</title>
        <authorList>
            <person name="Fomenkov A."/>
            <person name="Grabovich M.Y."/>
            <person name="Roberts R.J."/>
        </authorList>
    </citation>
    <scope>NUCLEOTIDE SEQUENCE [LARGE SCALE GENOMIC DNA]</scope>
    <source>
        <strain evidence="1 3">ATCC 49748</strain>
        <plasmid evidence="1">pTfr21</plasmid>
    </source>
</reference>
<dbReference type="Gene3D" id="1.10.10.10">
    <property type="entry name" value="Winged helix-like DNA-binding domain superfamily/Winged helix DNA-binding domain"/>
    <property type="match status" value="1"/>
</dbReference>
<dbReference type="RefSeq" id="WP_207249079.1">
    <property type="nucleotide sequence ID" value="NZ_CP072751.1"/>
</dbReference>
<accession>A0A8B0STU6</accession>
<organism evidence="2">
    <name type="scientific">Thiothrix fructosivorans</name>
    <dbReference type="NCBI Taxonomy" id="111770"/>
    <lineage>
        <taxon>Bacteria</taxon>
        <taxon>Pseudomonadati</taxon>
        <taxon>Pseudomonadota</taxon>
        <taxon>Gammaproteobacteria</taxon>
        <taxon>Thiotrichales</taxon>
        <taxon>Thiotrichaceae</taxon>
        <taxon>Thiothrix</taxon>
    </lineage>
</organism>
<keyword evidence="3" id="KW-1185">Reference proteome</keyword>
<dbReference type="PANTHER" id="PTHR18964">
    <property type="entry name" value="ROK (REPRESSOR, ORF, KINASE) FAMILY"/>
    <property type="match status" value="1"/>
</dbReference>
<dbReference type="GO" id="GO:0019262">
    <property type="term" value="P:N-acetylneuraminate catabolic process"/>
    <property type="evidence" value="ECO:0007669"/>
    <property type="project" value="TreeGrafter"/>
</dbReference>
<geneLocation type="plasmid" evidence="2">
    <name>pTfr21</name>
</geneLocation>
<evidence type="ECO:0000313" key="1">
    <source>
        <dbReference type="EMBL" id="MBO0611368.1"/>
    </source>
</evidence>
<dbReference type="EMBL" id="JAFMPM010000003">
    <property type="protein sequence ID" value="MBO0611368.1"/>
    <property type="molecule type" value="Genomic_DNA"/>
</dbReference>
<reference evidence="2" key="2">
    <citation type="submission" date="2021-04" db="EMBL/GenBank/DDBJ databases">
        <title>Complete Genome and methylome analysis of Thiothrix fructosivorans ATCC 49748.</title>
        <authorList>
            <person name="Fomenkov A."/>
            <person name="Sun L."/>
            <person name="Vincze T."/>
            <person name="Grabovich M.Y."/>
            <person name="Roberts R.J."/>
        </authorList>
    </citation>
    <scope>NUCLEOTIDE SEQUENCE</scope>
    <source>
        <strain evidence="2">ATCC 49748</strain>
        <plasmid evidence="2">pTfr21</plasmid>
    </source>
</reference>
<dbReference type="InterPro" id="IPR036388">
    <property type="entry name" value="WH-like_DNA-bd_sf"/>
</dbReference>